<name>A0A9Q0M7I1_BLOTA</name>
<comment type="caution">
    <text evidence="3">The sequence shown here is derived from an EMBL/GenBank/DDBJ whole genome shotgun (WGS) entry which is preliminary data.</text>
</comment>
<proteinExistence type="predicted"/>
<feature type="compositionally biased region" description="Acidic residues" evidence="1">
    <location>
        <begin position="83"/>
        <end position="100"/>
    </location>
</feature>
<dbReference type="Pfam" id="PF00169">
    <property type="entry name" value="PH"/>
    <property type="match status" value="1"/>
</dbReference>
<dbReference type="PANTHER" id="PTHR12156:SF5">
    <property type="entry name" value="FI18040P1"/>
    <property type="match status" value="1"/>
</dbReference>
<feature type="compositionally biased region" description="Low complexity" evidence="1">
    <location>
        <begin position="759"/>
        <end position="769"/>
    </location>
</feature>
<dbReference type="SMART" id="SM00233">
    <property type="entry name" value="PH"/>
    <property type="match status" value="1"/>
</dbReference>
<feature type="compositionally biased region" description="Basic residues" evidence="1">
    <location>
        <begin position="111"/>
        <end position="130"/>
    </location>
</feature>
<dbReference type="Proteomes" id="UP001142055">
    <property type="component" value="Chromosome 2"/>
</dbReference>
<feature type="compositionally biased region" description="Low complexity" evidence="1">
    <location>
        <begin position="65"/>
        <end position="82"/>
    </location>
</feature>
<keyword evidence="4" id="KW-1185">Reference proteome</keyword>
<organism evidence="3 4">
    <name type="scientific">Blomia tropicalis</name>
    <name type="common">Mite</name>
    <dbReference type="NCBI Taxonomy" id="40697"/>
    <lineage>
        <taxon>Eukaryota</taxon>
        <taxon>Metazoa</taxon>
        <taxon>Ecdysozoa</taxon>
        <taxon>Arthropoda</taxon>
        <taxon>Chelicerata</taxon>
        <taxon>Arachnida</taxon>
        <taxon>Acari</taxon>
        <taxon>Acariformes</taxon>
        <taxon>Sarcoptiformes</taxon>
        <taxon>Astigmata</taxon>
        <taxon>Glycyphagoidea</taxon>
        <taxon>Echimyopodidae</taxon>
        <taxon>Blomia</taxon>
    </lineage>
</organism>
<reference evidence="3" key="1">
    <citation type="submission" date="2022-12" db="EMBL/GenBank/DDBJ databases">
        <title>Genome assemblies of Blomia tropicalis.</title>
        <authorList>
            <person name="Cui Y."/>
        </authorList>
    </citation>
    <scope>NUCLEOTIDE SEQUENCE</scope>
    <source>
        <tissue evidence="3">Adult mites</tissue>
    </source>
</reference>
<feature type="compositionally biased region" description="Basic and acidic residues" evidence="1">
    <location>
        <begin position="553"/>
        <end position="569"/>
    </location>
</feature>
<feature type="compositionally biased region" description="Polar residues" evidence="1">
    <location>
        <begin position="488"/>
        <end position="503"/>
    </location>
</feature>
<sequence length="818" mass="92574">MGASNEYPYILNNKPSTQVAAELNNNHQVVGDHVVIGKSKSTKLKSTSTNGTNTTTSAEGLIETSLSSDNSSGSNSDNSSTDEGIDNPEDVVLDDDDDENGSVLKIDHQQTHLHHEHHHNHHYQHHRRNRNPSGGAESTNSTIIQGSLTPTTTVSTTEAFEEDEQQVERFLNGTNIKHFNDLKTEESNLLKEIELLELEQSETEIKCRLNSQKESLQKSSNNIDNDDDDDEELLEFQRIECEIKLSELRKCLLVIQKQIENYRKKLDIEVCEDQLSINRPICSSLLFANMTDSMLEECRLDAEQQINLDDSLKEEHLAPLASADEWDTESQNTNLSLPISLTKSSTKIESDLPAAQQPTSLIKSIGSLENSNVHLSDTDDSDDETTTFELKKNLNQNGKTPPRTPIRKESLQSNNTFNINEAATLERDDFHRQSLHEELLHESIEQSLKQINSVSDEDQEQFVISPAATKPPLPKRSSIEDSPPVDDGSNNQSSLKNGGSTSLIRRDSQYENEQNHRCDITHSRGYERIQMLNNRSAQLPVTASKMESSNNENKSHSLDDLLKSDKDNQDDVVAMKRRSAKFPTENVTQHELDTTNQPNVRKRNSESSNTINSRTSISSTSQRPLTIYLPSHSEQLNLITHLHKQGHDLTSSIVTNHLLITPFTCSGYLYKQCSGSSSKWRKRYFHFNRVRKVFVYFHDRNAFEKRRHPKRGVFFDEIQDVYVDHTRINVKKFFGSSNGSNGSNDRHQSPSRHSHHLMNTSLSASSSGNNSRSVFVVATTTMNRKFTLSTFSPELMRIWMDIIFTGANAYLQDYEFDA</sequence>
<feature type="region of interest" description="Disordered" evidence="1">
    <location>
        <begin position="390"/>
        <end position="415"/>
    </location>
</feature>
<dbReference type="PANTHER" id="PTHR12156">
    <property type="entry name" value="PLECKSTRIN HOMOLOGY-LIKE DOMAIN, FAMILY B, MEMBER 3"/>
    <property type="match status" value="1"/>
</dbReference>
<dbReference type="OMA" id="HNPSACR"/>
<feature type="region of interest" description="Disordered" evidence="1">
    <location>
        <begin position="465"/>
        <end position="524"/>
    </location>
</feature>
<feature type="region of interest" description="Disordered" evidence="1">
    <location>
        <begin position="40"/>
        <end position="154"/>
    </location>
</feature>
<protein>
    <recommendedName>
        <fullName evidence="2">PH domain-containing protein</fullName>
    </recommendedName>
</protein>
<dbReference type="InterPro" id="IPR001849">
    <property type="entry name" value="PH_domain"/>
</dbReference>
<evidence type="ECO:0000313" key="4">
    <source>
        <dbReference type="Proteomes" id="UP001142055"/>
    </source>
</evidence>
<feature type="region of interest" description="Disordered" evidence="1">
    <location>
        <begin position="734"/>
        <end position="769"/>
    </location>
</feature>
<dbReference type="Gene3D" id="2.30.29.30">
    <property type="entry name" value="Pleckstrin-homology domain (PH domain)/Phosphotyrosine-binding domain (PTB)"/>
    <property type="match status" value="1"/>
</dbReference>
<dbReference type="SUPFAM" id="SSF50729">
    <property type="entry name" value="PH domain-like"/>
    <property type="match status" value="1"/>
</dbReference>
<feature type="region of interest" description="Disordered" evidence="1">
    <location>
        <begin position="542"/>
        <end position="623"/>
    </location>
</feature>
<feature type="compositionally biased region" description="Low complexity" evidence="1">
    <location>
        <begin position="44"/>
        <end position="57"/>
    </location>
</feature>
<accession>A0A9Q0M7I1</accession>
<feature type="compositionally biased region" description="Basic and acidic residues" evidence="1">
    <location>
        <begin position="504"/>
        <end position="524"/>
    </location>
</feature>
<evidence type="ECO:0000259" key="2">
    <source>
        <dbReference type="PROSITE" id="PS50003"/>
    </source>
</evidence>
<feature type="compositionally biased region" description="Polar residues" evidence="1">
    <location>
        <begin position="136"/>
        <end position="148"/>
    </location>
</feature>
<dbReference type="InterPro" id="IPR011993">
    <property type="entry name" value="PH-like_dom_sf"/>
</dbReference>
<dbReference type="PROSITE" id="PS50003">
    <property type="entry name" value="PH_DOMAIN"/>
    <property type="match status" value="1"/>
</dbReference>
<dbReference type="EMBL" id="JAPWDV010000002">
    <property type="protein sequence ID" value="KAJ6220545.1"/>
    <property type="molecule type" value="Genomic_DNA"/>
</dbReference>
<feature type="compositionally biased region" description="Low complexity" evidence="1">
    <location>
        <begin position="606"/>
        <end position="621"/>
    </location>
</feature>
<feature type="domain" description="PH" evidence="2">
    <location>
        <begin position="662"/>
        <end position="808"/>
    </location>
</feature>
<dbReference type="AlphaFoldDB" id="A0A9Q0M7I1"/>
<evidence type="ECO:0000256" key="1">
    <source>
        <dbReference type="SAM" id="MobiDB-lite"/>
    </source>
</evidence>
<evidence type="ECO:0000313" key="3">
    <source>
        <dbReference type="EMBL" id="KAJ6220545.1"/>
    </source>
</evidence>
<gene>
    <name evidence="3" type="ORF">RDWZM_006357</name>
</gene>
<dbReference type="InterPro" id="IPR052212">
    <property type="entry name" value="PH-like_domain"/>
</dbReference>